<dbReference type="Pfam" id="PF01493">
    <property type="entry name" value="GXGXG"/>
    <property type="match status" value="1"/>
</dbReference>
<dbReference type="OrthoDB" id="282725at2"/>
<dbReference type="RefSeq" id="WP_145274365.1">
    <property type="nucleotide sequence ID" value="NZ_CP036426.1"/>
</dbReference>
<keyword evidence="4" id="KW-1185">Reference proteome</keyword>
<organism evidence="3 4">
    <name type="scientific">Tautonia plasticadhaerens</name>
    <dbReference type="NCBI Taxonomy" id="2527974"/>
    <lineage>
        <taxon>Bacteria</taxon>
        <taxon>Pseudomonadati</taxon>
        <taxon>Planctomycetota</taxon>
        <taxon>Planctomycetia</taxon>
        <taxon>Isosphaerales</taxon>
        <taxon>Isosphaeraceae</taxon>
        <taxon>Tautonia</taxon>
    </lineage>
</organism>
<proteinExistence type="predicted"/>
<dbReference type="InterPro" id="IPR002489">
    <property type="entry name" value="Glu_synth_asu_C"/>
</dbReference>
<feature type="domain" description="Glutamate synthase alpha subunit C-terminal" evidence="2">
    <location>
        <begin position="66"/>
        <end position="171"/>
    </location>
</feature>
<evidence type="ECO:0000313" key="3">
    <source>
        <dbReference type="EMBL" id="QDV37081.1"/>
    </source>
</evidence>
<name>A0A518H8E0_9BACT</name>
<evidence type="ECO:0000313" key="4">
    <source>
        <dbReference type="Proteomes" id="UP000317835"/>
    </source>
</evidence>
<evidence type="ECO:0000256" key="1">
    <source>
        <dbReference type="SAM" id="MobiDB-lite"/>
    </source>
</evidence>
<sequence length="228" mass="23465">MTHPEPERTEDPRTPAVEIPVALVRDYQQINRELIRALDLGLPRIRLVDVEGQRLLAFGLRGPWRATIEVVGNAGPELAADLDAEGVTVLCTGSAGDGAGRGLRAGRLAICRDAGDAVGAGMTGGSILVAGRAGHRAGLRLRGGTLLILGPAGRLMADRQEGGIVIADPRSSQGPGGRAGGGGGRIDLRARRDDRSDLDVPDVDPDPDALVASMTAIAEALSDAAGDP</sequence>
<gene>
    <name evidence="3" type="ORF">ElP_50140</name>
</gene>
<dbReference type="SUPFAM" id="SSF69336">
    <property type="entry name" value="Alpha subunit of glutamate synthase, C-terminal domain"/>
    <property type="match status" value="1"/>
</dbReference>
<dbReference type="AlphaFoldDB" id="A0A518H8E0"/>
<protein>
    <submittedName>
        <fullName evidence="3">GXGXG motif protein</fullName>
    </submittedName>
</protein>
<feature type="compositionally biased region" description="Basic and acidic residues" evidence="1">
    <location>
        <begin position="186"/>
        <end position="198"/>
    </location>
</feature>
<dbReference type="PANTHER" id="PTHR39673:SF5">
    <property type="entry name" value="TUNGSTEN-CONTAINING FORMYLMETHANOFURAN DEHYDROGENASE 2 SUBUNIT C"/>
    <property type="match status" value="1"/>
</dbReference>
<dbReference type="GO" id="GO:0016491">
    <property type="term" value="F:oxidoreductase activity"/>
    <property type="evidence" value="ECO:0007669"/>
    <property type="project" value="InterPro"/>
</dbReference>
<feature type="region of interest" description="Disordered" evidence="1">
    <location>
        <begin position="166"/>
        <end position="206"/>
    </location>
</feature>
<dbReference type="Proteomes" id="UP000317835">
    <property type="component" value="Chromosome"/>
</dbReference>
<dbReference type="Gene3D" id="2.160.20.60">
    <property type="entry name" value="Glutamate synthase, alpha subunit, C-terminal domain"/>
    <property type="match status" value="1"/>
</dbReference>
<dbReference type="PANTHER" id="PTHR39673">
    <property type="entry name" value="TUNGSTEN FORMYLMETHANOFURAN DEHYDROGENASE, SUBUNIT C (FWDC)"/>
    <property type="match status" value="1"/>
</dbReference>
<feature type="compositionally biased region" description="Gly residues" evidence="1">
    <location>
        <begin position="174"/>
        <end position="185"/>
    </location>
</feature>
<evidence type="ECO:0000259" key="2">
    <source>
        <dbReference type="Pfam" id="PF01493"/>
    </source>
</evidence>
<dbReference type="EMBL" id="CP036426">
    <property type="protein sequence ID" value="QDV37081.1"/>
    <property type="molecule type" value="Genomic_DNA"/>
</dbReference>
<dbReference type="KEGG" id="tpla:ElP_50140"/>
<dbReference type="InterPro" id="IPR036485">
    <property type="entry name" value="Glu_synth_asu_C_sf"/>
</dbReference>
<accession>A0A518H8E0</accession>
<reference evidence="3 4" key="1">
    <citation type="submission" date="2019-02" db="EMBL/GenBank/DDBJ databases">
        <title>Deep-cultivation of Planctomycetes and their phenomic and genomic characterization uncovers novel biology.</title>
        <authorList>
            <person name="Wiegand S."/>
            <person name="Jogler M."/>
            <person name="Boedeker C."/>
            <person name="Pinto D."/>
            <person name="Vollmers J."/>
            <person name="Rivas-Marin E."/>
            <person name="Kohn T."/>
            <person name="Peeters S.H."/>
            <person name="Heuer A."/>
            <person name="Rast P."/>
            <person name="Oberbeckmann S."/>
            <person name="Bunk B."/>
            <person name="Jeske O."/>
            <person name="Meyerdierks A."/>
            <person name="Storesund J.E."/>
            <person name="Kallscheuer N."/>
            <person name="Luecker S."/>
            <person name="Lage O.M."/>
            <person name="Pohl T."/>
            <person name="Merkel B.J."/>
            <person name="Hornburger P."/>
            <person name="Mueller R.-W."/>
            <person name="Bruemmer F."/>
            <person name="Labrenz M."/>
            <person name="Spormann A.M."/>
            <person name="Op den Camp H."/>
            <person name="Overmann J."/>
            <person name="Amann R."/>
            <person name="Jetten M.S.M."/>
            <person name="Mascher T."/>
            <person name="Medema M.H."/>
            <person name="Devos D.P."/>
            <person name="Kaster A.-K."/>
            <person name="Ovreas L."/>
            <person name="Rohde M."/>
            <person name="Galperin M.Y."/>
            <person name="Jogler C."/>
        </authorList>
    </citation>
    <scope>NUCLEOTIDE SEQUENCE [LARGE SCALE GENOMIC DNA]</scope>
    <source>
        <strain evidence="3 4">ElP</strain>
    </source>
</reference>